<dbReference type="InterPro" id="IPR024411">
    <property type="entry name" value="Tail_terminator_phage"/>
</dbReference>
<dbReference type="EMBL" id="BK015295">
    <property type="protein sequence ID" value="DAD99898.1"/>
    <property type="molecule type" value="Genomic_DNA"/>
</dbReference>
<sequence>MKLLKLIEIADLVANSIDFESVTSGCIDRSATQTIGVYQRDATEIRECIGGESSYQTAKVRILIHWTTNPNTAEEKAAEIAEIFSGLRDMPTAEHIIKFANSIKIRSIGKDEKGICEYIVDADIIYIERND</sequence>
<organism evidence="1">
    <name type="scientific">Siphoviridae sp. ctwhn18</name>
    <dbReference type="NCBI Taxonomy" id="2825733"/>
    <lineage>
        <taxon>Viruses</taxon>
        <taxon>Duplodnaviria</taxon>
        <taxon>Heunggongvirae</taxon>
        <taxon>Uroviricota</taxon>
        <taxon>Caudoviricetes</taxon>
    </lineage>
</organism>
<evidence type="ECO:0000313" key="1">
    <source>
        <dbReference type="EMBL" id="DAD99898.1"/>
    </source>
</evidence>
<name>A0A8S5P0B2_9CAUD</name>
<dbReference type="Pfam" id="PF12691">
    <property type="entry name" value="Phage_tail_terminator_6"/>
    <property type="match status" value="1"/>
</dbReference>
<reference evidence="1" key="1">
    <citation type="journal article" date="2021" name="Proc. Natl. Acad. Sci. U.S.A.">
        <title>A Catalog of Tens of Thousands of Viruses from Human Metagenomes Reveals Hidden Associations with Chronic Diseases.</title>
        <authorList>
            <person name="Tisza M.J."/>
            <person name="Buck C.B."/>
        </authorList>
    </citation>
    <scope>NUCLEOTIDE SEQUENCE</scope>
    <source>
        <strain evidence="1">Ctwhn18</strain>
    </source>
</reference>
<proteinExistence type="predicted"/>
<accession>A0A8S5P0B2</accession>
<protein>
    <submittedName>
        <fullName evidence="1">Uncharacterized protein</fullName>
    </submittedName>
</protein>